<keyword evidence="3" id="KW-0547">Nucleotide-binding</keyword>
<protein>
    <recommendedName>
        <fullName evidence="6">Protein kinase domain-containing protein</fullName>
    </recommendedName>
</protein>
<dbReference type="OrthoDB" id="1278353at2759"/>
<dbReference type="Gene3D" id="1.10.510.10">
    <property type="entry name" value="Transferase(Phosphotransferase) domain 1"/>
    <property type="match status" value="1"/>
</dbReference>
<dbReference type="PROSITE" id="PS50011">
    <property type="entry name" value="PROTEIN_KINASE_DOM"/>
    <property type="match status" value="1"/>
</dbReference>
<dbReference type="InParanoid" id="C4JWR1"/>
<dbReference type="PANTHER" id="PTHR24351">
    <property type="entry name" value="RIBOSOMAL PROTEIN S6 KINASE"/>
    <property type="match status" value="1"/>
</dbReference>
<dbReference type="OMA" id="IDINMAP"/>
<accession>C4JWR1</accession>
<dbReference type="EMBL" id="CH476618">
    <property type="protein sequence ID" value="EEP82138.1"/>
    <property type="molecule type" value="Genomic_DNA"/>
</dbReference>
<dbReference type="RefSeq" id="XP_002584036.1">
    <property type="nucleotide sequence ID" value="XM_002583990.1"/>
</dbReference>
<feature type="domain" description="Protein kinase" evidence="6">
    <location>
        <begin position="211"/>
        <end position="457"/>
    </location>
</feature>
<dbReference type="SMART" id="SM00220">
    <property type="entry name" value="S_TKc"/>
    <property type="match status" value="1"/>
</dbReference>
<dbReference type="KEGG" id="ure:UREG_07003"/>
<dbReference type="AlphaFoldDB" id="C4JWR1"/>
<dbReference type="InterPro" id="IPR000719">
    <property type="entry name" value="Prot_kinase_dom"/>
</dbReference>
<dbReference type="SUPFAM" id="SSF56112">
    <property type="entry name" value="Protein kinase-like (PK-like)"/>
    <property type="match status" value="1"/>
</dbReference>
<evidence type="ECO:0000259" key="6">
    <source>
        <dbReference type="PROSITE" id="PS50011"/>
    </source>
</evidence>
<evidence type="ECO:0000313" key="8">
    <source>
        <dbReference type="Proteomes" id="UP000002058"/>
    </source>
</evidence>
<keyword evidence="8" id="KW-1185">Reference proteome</keyword>
<dbReference type="Proteomes" id="UP000002058">
    <property type="component" value="Unassembled WGS sequence"/>
</dbReference>
<keyword evidence="5" id="KW-0067">ATP-binding</keyword>
<dbReference type="Pfam" id="PF00069">
    <property type="entry name" value="Pkinase"/>
    <property type="match status" value="1"/>
</dbReference>
<evidence type="ECO:0000256" key="1">
    <source>
        <dbReference type="ARBA" id="ARBA00022527"/>
    </source>
</evidence>
<keyword evidence="2" id="KW-0808">Transferase</keyword>
<dbReference type="GeneID" id="8442543"/>
<dbReference type="HOGENOM" id="CLU_000288_120_1_1"/>
<keyword evidence="4" id="KW-0418">Kinase</keyword>
<organism evidence="7 8">
    <name type="scientific">Uncinocarpus reesii (strain UAMH 1704)</name>
    <dbReference type="NCBI Taxonomy" id="336963"/>
    <lineage>
        <taxon>Eukaryota</taxon>
        <taxon>Fungi</taxon>
        <taxon>Dikarya</taxon>
        <taxon>Ascomycota</taxon>
        <taxon>Pezizomycotina</taxon>
        <taxon>Eurotiomycetes</taxon>
        <taxon>Eurotiomycetidae</taxon>
        <taxon>Onygenales</taxon>
        <taxon>Onygenaceae</taxon>
        <taxon>Uncinocarpus</taxon>
    </lineage>
</organism>
<gene>
    <name evidence="7" type="ORF">UREG_07003</name>
</gene>
<keyword evidence="1" id="KW-0723">Serine/threonine-protein kinase</keyword>
<evidence type="ECO:0000256" key="4">
    <source>
        <dbReference type="ARBA" id="ARBA00022777"/>
    </source>
</evidence>
<evidence type="ECO:0000256" key="3">
    <source>
        <dbReference type="ARBA" id="ARBA00022741"/>
    </source>
</evidence>
<reference evidence="8" key="1">
    <citation type="journal article" date="2009" name="Genome Res.">
        <title>Comparative genomic analyses of the human fungal pathogens Coccidioides and their relatives.</title>
        <authorList>
            <person name="Sharpton T.J."/>
            <person name="Stajich J.E."/>
            <person name="Rounsley S.D."/>
            <person name="Gardner M.J."/>
            <person name="Wortman J.R."/>
            <person name="Jordar V.S."/>
            <person name="Maiti R."/>
            <person name="Kodira C.D."/>
            <person name="Neafsey D.E."/>
            <person name="Zeng Q."/>
            <person name="Hung C.-Y."/>
            <person name="McMahan C."/>
            <person name="Muszewska A."/>
            <person name="Grynberg M."/>
            <person name="Mandel M.A."/>
            <person name="Kellner E.M."/>
            <person name="Barker B.M."/>
            <person name="Galgiani J.N."/>
            <person name="Orbach M.J."/>
            <person name="Kirkland T.N."/>
            <person name="Cole G.T."/>
            <person name="Henn M.R."/>
            <person name="Birren B.W."/>
            <person name="Taylor J.W."/>
        </authorList>
    </citation>
    <scope>NUCLEOTIDE SEQUENCE [LARGE SCALE GENOMIC DNA]</scope>
    <source>
        <strain evidence="8">UAMH 1704</strain>
    </source>
</reference>
<dbReference type="GO" id="GO:0005524">
    <property type="term" value="F:ATP binding"/>
    <property type="evidence" value="ECO:0007669"/>
    <property type="project" value="UniProtKB-KW"/>
</dbReference>
<sequence length="463" mass="52383">MIPAALPPCAEGASMMPAEGKPAWFERFACSHHPHPWIPRQKEDATIYEVIVPSQPTTGILSVNLHYTRRLKVPEPCEDSCYNPVVAENKPWLPYAIMEYEQFQISTEYTYYGYGRLVWAKLKERGFRFEVADTSSELAVRMFARRSDAEGAHQIVPLGSITMNPFKEYHNEDGDDNKCIPVQDVQDGTGSEYVLISTSYLKKTVPPLHDMEVWHVRGEIGSSDLVYVQKKDTEKSYGMRIVPITIDIPPASELVHRIKHPYIAPLKFAFKSSKGLSLLSPLGSGGPLSHHLQQTRQFNVDQARFYAAELLYALEYLHDRHIILAHLNMEDLFMDSPGHLSLCKPSLFSLEVKNSDNVVPGISEYPAPELVNNQVASRAADWWAFGIILYEMLNWVTSILSPRTPNKRRLKICQDPLYPEGLPLAAKDILIKLLEKDPLNRLGAKIGASEIKDHPFFQDTQLA</sequence>
<name>C4JWR1_UNCRE</name>
<dbReference type="GO" id="GO:0004674">
    <property type="term" value="F:protein serine/threonine kinase activity"/>
    <property type="evidence" value="ECO:0007669"/>
    <property type="project" value="UniProtKB-KW"/>
</dbReference>
<evidence type="ECO:0000256" key="5">
    <source>
        <dbReference type="ARBA" id="ARBA00022840"/>
    </source>
</evidence>
<dbReference type="eggNOG" id="KOG0598">
    <property type="taxonomic scope" value="Eukaryota"/>
</dbReference>
<dbReference type="VEuPathDB" id="FungiDB:UREG_07003"/>
<dbReference type="Gene3D" id="3.30.200.20">
    <property type="entry name" value="Phosphorylase Kinase, domain 1"/>
    <property type="match status" value="1"/>
</dbReference>
<evidence type="ECO:0000256" key="2">
    <source>
        <dbReference type="ARBA" id="ARBA00022679"/>
    </source>
</evidence>
<evidence type="ECO:0000313" key="7">
    <source>
        <dbReference type="EMBL" id="EEP82138.1"/>
    </source>
</evidence>
<dbReference type="InterPro" id="IPR011009">
    <property type="entry name" value="Kinase-like_dom_sf"/>
</dbReference>
<proteinExistence type="predicted"/>
<dbReference type="STRING" id="336963.C4JWR1"/>